<evidence type="ECO:0000256" key="2">
    <source>
        <dbReference type="ARBA" id="ARBA00011233"/>
    </source>
</evidence>
<keyword evidence="7" id="KW-0406">Ion transport</keyword>
<evidence type="ECO:0000256" key="1">
    <source>
        <dbReference type="ARBA" id="ARBA00004571"/>
    </source>
</evidence>
<protein>
    <submittedName>
        <fullName evidence="11">Uncharacterized protein</fullName>
    </submittedName>
</protein>
<dbReference type="CDD" id="cd00342">
    <property type="entry name" value="gram_neg_porins"/>
    <property type="match status" value="1"/>
</dbReference>
<dbReference type="PANTHER" id="PTHR34501:SF9">
    <property type="entry name" value="MAJOR OUTER MEMBRANE PROTEIN P.IA"/>
    <property type="match status" value="1"/>
</dbReference>
<name>A0A656Z9I1_9PROT</name>
<evidence type="ECO:0000256" key="3">
    <source>
        <dbReference type="ARBA" id="ARBA00022448"/>
    </source>
</evidence>
<keyword evidence="9" id="KW-0472">Membrane</keyword>
<dbReference type="SUPFAM" id="SSF56935">
    <property type="entry name" value="Porins"/>
    <property type="match status" value="1"/>
</dbReference>
<evidence type="ECO:0000313" key="11">
    <source>
        <dbReference type="EMBL" id="KYC29401.1"/>
    </source>
</evidence>
<gene>
    <name evidence="11" type="ORF">ACY05_02495</name>
</gene>
<comment type="caution">
    <text evidence="11">The sequence shown here is derived from an EMBL/GenBank/DDBJ whole genome shotgun (WGS) entry which is preliminary data.</text>
</comment>
<sequence length="357" mass="37610">MQKQLITLAISGLIATGAQAQSNVTVYGVADLSFDSVSTSGGTLPGSRTGNYTRVSSNSSYLGFKGSEDLGNGLRALFQFESSVNVDTNTAGSSLLGAARDSYVGLETASLGTLKLGTLSTPTRSLGTAIDVNAGATSIGANSGLINNLGFDSRQANTIRYDTPVLAGFSAAFAYIAGENKTTDGAATPANRSAWDLGMNYKAGPWMAGLTHVQKKEGDAADTRFRNSRIATAYDFGTGSIRVLWNQDRDESLGASTRQTVWGLGGTFNATPNGKLIAQYYRANDRSGNATSDEGARLFELGYEHSLSKRTMLKLIYARIDNDGNATFNFGSNGVRNVTGQPGVDPRGLQIGVRHSF</sequence>
<evidence type="ECO:0000256" key="10">
    <source>
        <dbReference type="ARBA" id="ARBA00023237"/>
    </source>
</evidence>
<dbReference type="Pfam" id="PF13609">
    <property type="entry name" value="Porin_4"/>
    <property type="match status" value="1"/>
</dbReference>
<reference evidence="11 12" key="1">
    <citation type="journal article" date="2016" name="ISME J.">
        <title>Integrated multi-omics analyses reveal the biochemical mechanisms and phylogenetic relevance of anaerobic androgen biodegradation in the environment.</title>
        <authorList>
            <person name="Yang F.C."/>
            <person name="Chen Y.L."/>
            <person name="Tang S.L."/>
            <person name="Yu C.P."/>
            <person name="Wang P.H."/>
            <person name="Ismail W."/>
            <person name="Wang C.H."/>
            <person name="Ding J.Y."/>
            <person name="Yang C.Y."/>
            <person name="Yang C.Y."/>
            <person name="Chiang Y.R."/>
        </authorList>
    </citation>
    <scope>NUCLEOTIDE SEQUENCE [LARGE SCALE GENOMIC DNA]</scope>
    <source>
        <strain evidence="11 12">DSM 13999</strain>
    </source>
</reference>
<organism evidence="11 12">
    <name type="scientific">Sterolibacterium denitrificans</name>
    <dbReference type="NCBI Taxonomy" id="157592"/>
    <lineage>
        <taxon>Bacteria</taxon>
        <taxon>Pseudomonadati</taxon>
        <taxon>Pseudomonadota</taxon>
        <taxon>Betaproteobacteria</taxon>
        <taxon>Nitrosomonadales</taxon>
        <taxon>Sterolibacteriaceae</taxon>
        <taxon>Sterolibacterium</taxon>
    </lineage>
</organism>
<comment type="subcellular location">
    <subcellularLocation>
        <location evidence="1">Cell outer membrane</location>
        <topology evidence="1">Multi-pass membrane protein</topology>
    </subcellularLocation>
</comment>
<keyword evidence="8" id="KW-0626">Porin</keyword>
<dbReference type="EMBL" id="LFZK01000001">
    <property type="protein sequence ID" value="KYC29401.1"/>
    <property type="molecule type" value="Genomic_DNA"/>
</dbReference>
<evidence type="ECO:0000256" key="5">
    <source>
        <dbReference type="ARBA" id="ARBA00022692"/>
    </source>
</evidence>
<keyword evidence="12" id="KW-1185">Reference proteome</keyword>
<dbReference type="GO" id="GO:0046930">
    <property type="term" value="C:pore complex"/>
    <property type="evidence" value="ECO:0007669"/>
    <property type="project" value="UniProtKB-KW"/>
</dbReference>
<evidence type="ECO:0000256" key="6">
    <source>
        <dbReference type="ARBA" id="ARBA00022729"/>
    </source>
</evidence>
<evidence type="ECO:0000256" key="7">
    <source>
        <dbReference type="ARBA" id="ARBA00023065"/>
    </source>
</evidence>
<dbReference type="InterPro" id="IPR001702">
    <property type="entry name" value="Porin_Gram-ve"/>
</dbReference>
<comment type="subunit">
    <text evidence="2">Homotrimer.</text>
</comment>
<evidence type="ECO:0000256" key="9">
    <source>
        <dbReference type="ARBA" id="ARBA00023136"/>
    </source>
</evidence>
<keyword evidence="5" id="KW-0812">Transmembrane</keyword>
<dbReference type="PRINTS" id="PR00182">
    <property type="entry name" value="ECOLNEIPORIN"/>
</dbReference>
<dbReference type="GO" id="GO:0009279">
    <property type="term" value="C:cell outer membrane"/>
    <property type="evidence" value="ECO:0007669"/>
    <property type="project" value="UniProtKB-SubCell"/>
</dbReference>
<keyword evidence="6" id="KW-0732">Signal</keyword>
<evidence type="ECO:0000313" key="12">
    <source>
        <dbReference type="Proteomes" id="UP000243416"/>
    </source>
</evidence>
<dbReference type="OrthoDB" id="5289162at2"/>
<keyword evidence="4" id="KW-1134">Transmembrane beta strand</keyword>
<dbReference type="GO" id="GO:0015288">
    <property type="term" value="F:porin activity"/>
    <property type="evidence" value="ECO:0007669"/>
    <property type="project" value="UniProtKB-KW"/>
</dbReference>
<dbReference type="Gene3D" id="2.40.160.10">
    <property type="entry name" value="Porin"/>
    <property type="match status" value="1"/>
</dbReference>
<dbReference type="GO" id="GO:0034220">
    <property type="term" value="P:monoatomic ion transmembrane transport"/>
    <property type="evidence" value="ECO:0007669"/>
    <property type="project" value="InterPro"/>
</dbReference>
<dbReference type="RefSeq" id="WP_067170303.1">
    <property type="nucleotide sequence ID" value="NZ_LFZK01000001.1"/>
</dbReference>
<evidence type="ECO:0000256" key="4">
    <source>
        <dbReference type="ARBA" id="ARBA00022452"/>
    </source>
</evidence>
<accession>A0A656Z9I1</accession>
<dbReference type="InterPro" id="IPR023614">
    <property type="entry name" value="Porin_dom_sf"/>
</dbReference>
<dbReference type="InterPro" id="IPR050298">
    <property type="entry name" value="Gram-neg_bact_OMP"/>
</dbReference>
<dbReference type="AlphaFoldDB" id="A0A656Z9I1"/>
<keyword evidence="10" id="KW-0998">Cell outer membrane</keyword>
<dbReference type="PANTHER" id="PTHR34501">
    <property type="entry name" value="PROTEIN YDDL-RELATED"/>
    <property type="match status" value="1"/>
</dbReference>
<dbReference type="PRINTS" id="PR00184">
    <property type="entry name" value="NEISSPPORIN"/>
</dbReference>
<keyword evidence="3" id="KW-0813">Transport</keyword>
<evidence type="ECO:0000256" key="8">
    <source>
        <dbReference type="ARBA" id="ARBA00023114"/>
    </source>
</evidence>
<dbReference type="InterPro" id="IPR033900">
    <property type="entry name" value="Gram_neg_porin_domain"/>
</dbReference>
<dbReference type="Proteomes" id="UP000243416">
    <property type="component" value="Unassembled WGS sequence"/>
</dbReference>
<dbReference type="InterPro" id="IPR002299">
    <property type="entry name" value="Porin_Neis"/>
</dbReference>
<proteinExistence type="predicted"/>